<keyword evidence="11" id="KW-1185">Reference proteome</keyword>
<sequence>MTTARGRHLVGAVLGSCKLEKLLGYGGSSAVFLAQQLQTGEEVAVKVFLPRANMDVQMQKDFYTRFLREAEAASKLDHPNILPIYAYGEQNGLPYIIMPYMPGGTLSEYMAQHGALSLKEALWYLEQITSALDYAHRHGCVHCDVKPANMLLDSTGRLMLSDFGIARVSRTGELSAQVASNNALMGTPDYISPEQAMGRTLDGRSDIYSLGVTLFSLLAKRLPFRADTTIALALQHVHEPPPSLTLIRADISPELDSVVQTALAKDPARRFQTAGAFCEAFARAVAASEHAIAIANRGSAILAGNPGFVSSPSRPPLTAASSPGAKPVARGSMKYLIATAVLLLALIVGGGIAARLILTGVTSKGASKAANSNSISAAINTVTPTMAATDYLSERDDWPSSATFYYDEQQKYHILNKSARNVAQALYGDHNFGDFSLHVDMEEIHTSIGHADYYGVLLRAAADQSRYYIFEIDTTHGGQYAFVRFDGQSDTLATGTISSLAPPGKSNNLVVNVQGNNFIFYVNGKQVGQATDKSATPFTRGQVGLYVEDEGAEVAFSRFYVKAN</sequence>
<evidence type="ECO:0000256" key="1">
    <source>
        <dbReference type="ARBA" id="ARBA00012513"/>
    </source>
</evidence>
<keyword evidence="6 7" id="KW-0067">ATP-binding</keyword>
<evidence type="ECO:0000256" key="4">
    <source>
        <dbReference type="ARBA" id="ARBA00022741"/>
    </source>
</evidence>
<dbReference type="InterPro" id="IPR013320">
    <property type="entry name" value="ConA-like_dom_sf"/>
</dbReference>
<dbReference type="SUPFAM" id="SSF49899">
    <property type="entry name" value="Concanavalin A-like lectins/glucanases"/>
    <property type="match status" value="1"/>
</dbReference>
<organism evidence="10 11">
    <name type="scientific">Ktedonosporobacter rubrisoli</name>
    <dbReference type="NCBI Taxonomy" id="2509675"/>
    <lineage>
        <taxon>Bacteria</taxon>
        <taxon>Bacillati</taxon>
        <taxon>Chloroflexota</taxon>
        <taxon>Ktedonobacteria</taxon>
        <taxon>Ktedonobacterales</taxon>
        <taxon>Ktedonosporobacteraceae</taxon>
        <taxon>Ktedonosporobacter</taxon>
    </lineage>
</organism>
<evidence type="ECO:0000256" key="5">
    <source>
        <dbReference type="ARBA" id="ARBA00022777"/>
    </source>
</evidence>
<keyword evidence="2" id="KW-0723">Serine/threonine-protein kinase</keyword>
<dbReference type="Pfam" id="PF00069">
    <property type="entry name" value="Pkinase"/>
    <property type="match status" value="1"/>
</dbReference>
<evidence type="ECO:0000256" key="3">
    <source>
        <dbReference type="ARBA" id="ARBA00022679"/>
    </source>
</evidence>
<evidence type="ECO:0000256" key="8">
    <source>
        <dbReference type="SAM" id="Phobius"/>
    </source>
</evidence>
<evidence type="ECO:0000256" key="7">
    <source>
        <dbReference type="PROSITE-ProRule" id="PRU10141"/>
    </source>
</evidence>
<dbReference type="SUPFAM" id="SSF56112">
    <property type="entry name" value="Protein kinase-like (PK-like)"/>
    <property type="match status" value="1"/>
</dbReference>
<dbReference type="Gene3D" id="3.30.200.20">
    <property type="entry name" value="Phosphorylase Kinase, domain 1"/>
    <property type="match status" value="1"/>
</dbReference>
<keyword evidence="5" id="KW-0418">Kinase</keyword>
<dbReference type="Proteomes" id="UP000290365">
    <property type="component" value="Chromosome"/>
</dbReference>
<dbReference type="PROSITE" id="PS00108">
    <property type="entry name" value="PROTEIN_KINASE_ST"/>
    <property type="match status" value="1"/>
</dbReference>
<dbReference type="EC" id="2.7.11.1" evidence="1"/>
<evidence type="ECO:0000313" key="10">
    <source>
        <dbReference type="EMBL" id="QBD81907.1"/>
    </source>
</evidence>
<dbReference type="Pfam" id="PF06439">
    <property type="entry name" value="3keto-disac_hyd"/>
    <property type="match status" value="1"/>
</dbReference>
<keyword evidence="3" id="KW-0808">Transferase</keyword>
<keyword evidence="8" id="KW-0812">Transmembrane</keyword>
<dbReference type="FunFam" id="1.10.510.10:FF:000021">
    <property type="entry name" value="Serine/threonine protein kinase"/>
    <property type="match status" value="1"/>
</dbReference>
<dbReference type="GO" id="GO:0005524">
    <property type="term" value="F:ATP binding"/>
    <property type="evidence" value="ECO:0007669"/>
    <property type="project" value="UniProtKB-UniRule"/>
</dbReference>
<dbReference type="InterPro" id="IPR011009">
    <property type="entry name" value="Kinase-like_dom_sf"/>
</dbReference>
<accession>A0A4P6K173</accession>
<dbReference type="PROSITE" id="PS00107">
    <property type="entry name" value="PROTEIN_KINASE_ATP"/>
    <property type="match status" value="1"/>
</dbReference>
<dbReference type="CDD" id="cd14014">
    <property type="entry name" value="STKc_PknB_like"/>
    <property type="match status" value="1"/>
</dbReference>
<dbReference type="InterPro" id="IPR010496">
    <property type="entry name" value="AL/BT2_dom"/>
</dbReference>
<keyword evidence="4 7" id="KW-0547">Nucleotide-binding</keyword>
<name>A0A4P6K173_KTERU</name>
<dbReference type="GO" id="GO:0004674">
    <property type="term" value="F:protein serine/threonine kinase activity"/>
    <property type="evidence" value="ECO:0007669"/>
    <property type="project" value="UniProtKB-KW"/>
</dbReference>
<dbReference type="OrthoDB" id="9814968at2"/>
<evidence type="ECO:0000256" key="2">
    <source>
        <dbReference type="ARBA" id="ARBA00022527"/>
    </source>
</evidence>
<dbReference type="RefSeq" id="WP_129892968.1">
    <property type="nucleotide sequence ID" value="NZ_CP035758.1"/>
</dbReference>
<dbReference type="InterPro" id="IPR017441">
    <property type="entry name" value="Protein_kinase_ATP_BS"/>
</dbReference>
<keyword evidence="8" id="KW-0472">Membrane</keyword>
<feature type="binding site" evidence="7">
    <location>
        <position position="46"/>
    </location>
    <ligand>
        <name>ATP</name>
        <dbReference type="ChEBI" id="CHEBI:30616"/>
    </ligand>
</feature>
<dbReference type="GO" id="GO:0016787">
    <property type="term" value="F:hydrolase activity"/>
    <property type="evidence" value="ECO:0007669"/>
    <property type="project" value="InterPro"/>
</dbReference>
<dbReference type="InterPro" id="IPR000719">
    <property type="entry name" value="Prot_kinase_dom"/>
</dbReference>
<dbReference type="InterPro" id="IPR008271">
    <property type="entry name" value="Ser/Thr_kinase_AS"/>
</dbReference>
<protein>
    <recommendedName>
        <fullName evidence="1">non-specific serine/threonine protein kinase</fullName>
        <ecNumber evidence="1">2.7.11.1</ecNumber>
    </recommendedName>
</protein>
<dbReference type="EMBL" id="CP035758">
    <property type="protein sequence ID" value="QBD81907.1"/>
    <property type="molecule type" value="Genomic_DNA"/>
</dbReference>
<evidence type="ECO:0000259" key="9">
    <source>
        <dbReference type="PROSITE" id="PS50011"/>
    </source>
</evidence>
<dbReference type="SMART" id="SM00220">
    <property type="entry name" value="S_TKc"/>
    <property type="match status" value="1"/>
</dbReference>
<feature type="transmembrane region" description="Helical" evidence="8">
    <location>
        <begin position="335"/>
        <end position="358"/>
    </location>
</feature>
<dbReference type="Gene3D" id="2.60.120.560">
    <property type="entry name" value="Exo-inulinase, domain 1"/>
    <property type="match status" value="1"/>
</dbReference>
<dbReference type="Gene3D" id="1.10.510.10">
    <property type="entry name" value="Transferase(Phosphotransferase) domain 1"/>
    <property type="match status" value="1"/>
</dbReference>
<dbReference type="PROSITE" id="PS50011">
    <property type="entry name" value="PROTEIN_KINASE_DOM"/>
    <property type="match status" value="1"/>
</dbReference>
<dbReference type="PANTHER" id="PTHR43289:SF6">
    <property type="entry name" value="SERINE_THREONINE-PROTEIN KINASE NEKL-3"/>
    <property type="match status" value="1"/>
</dbReference>
<dbReference type="PANTHER" id="PTHR43289">
    <property type="entry name" value="MITOGEN-ACTIVATED PROTEIN KINASE KINASE KINASE 20-RELATED"/>
    <property type="match status" value="1"/>
</dbReference>
<keyword evidence="8" id="KW-1133">Transmembrane helix</keyword>
<evidence type="ECO:0000313" key="11">
    <source>
        <dbReference type="Proteomes" id="UP000290365"/>
    </source>
</evidence>
<dbReference type="KEGG" id="kbs:EPA93_40405"/>
<gene>
    <name evidence="10" type="ORF">EPA93_40405</name>
</gene>
<feature type="domain" description="Protein kinase" evidence="9">
    <location>
        <begin position="17"/>
        <end position="282"/>
    </location>
</feature>
<evidence type="ECO:0000256" key="6">
    <source>
        <dbReference type="ARBA" id="ARBA00022840"/>
    </source>
</evidence>
<dbReference type="AlphaFoldDB" id="A0A4P6K173"/>
<proteinExistence type="predicted"/>
<reference evidence="10 11" key="1">
    <citation type="submission" date="2019-01" db="EMBL/GenBank/DDBJ databases">
        <title>Ktedonosporobacter rubrisoli SCAWS-G2.</title>
        <authorList>
            <person name="Huang Y."/>
            <person name="Yan B."/>
        </authorList>
    </citation>
    <scope>NUCLEOTIDE SEQUENCE [LARGE SCALE GENOMIC DNA]</scope>
    <source>
        <strain evidence="10 11">SCAWS-G2</strain>
    </source>
</reference>